<organism evidence="1 2">
    <name type="scientific">Paracoccus lutimaris</name>
    <dbReference type="NCBI Taxonomy" id="1490030"/>
    <lineage>
        <taxon>Bacteria</taxon>
        <taxon>Pseudomonadati</taxon>
        <taxon>Pseudomonadota</taxon>
        <taxon>Alphaproteobacteria</taxon>
        <taxon>Rhodobacterales</taxon>
        <taxon>Paracoccaceae</taxon>
        <taxon>Paracoccus</taxon>
    </lineage>
</organism>
<dbReference type="Proteomes" id="UP000253345">
    <property type="component" value="Unassembled WGS sequence"/>
</dbReference>
<keyword evidence="2" id="KW-1185">Reference proteome</keyword>
<dbReference type="EMBL" id="QPJL01000047">
    <property type="protein sequence ID" value="RCW78074.1"/>
    <property type="molecule type" value="Genomic_DNA"/>
</dbReference>
<sequence>MRTFPAATAAYFASRSAFVGHVLVWLQARNRDSGATETIGFWTGADHAEFTIRGETRVYFGAGAMLGMDPIRRQTGLKVRSQRITFSQVAPELMMAVRGYDPRHCPVEVHRALFDPARETLIDEPHMILRGYLDKLKLPTPAKGEKGNISFEIATAGRALTKPVSRYRSDATMRARAANDGFRKYSSLADKGETPWGG</sequence>
<comment type="caution">
    <text evidence="1">The sequence shown here is derived from an EMBL/GenBank/DDBJ whole genome shotgun (WGS) entry which is preliminary data.</text>
</comment>
<gene>
    <name evidence="1" type="ORF">DFP89_1475</name>
</gene>
<evidence type="ECO:0000313" key="2">
    <source>
        <dbReference type="Proteomes" id="UP000253345"/>
    </source>
</evidence>
<name>A0A368YIR8_9RHOB</name>
<reference evidence="1 2" key="1">
    <citation type="submission" date="2018-07" db="EMBL/GenBank/DDBJ databases">
        <title>Genomic Encyclopedia of Type Strains, Phase III (KMG-III): the genomes of soil and plant-associated and newly described type strains.</title>
        <authorList>
            <person name="Whitman W."/>
        </authorList>
    </citation>
    <scope>NUCLEOTIDE SEQUENCE [LARGE SCALE GENOMIC DNA]</scope>
    <source>
        <strain evidence="1 2">CECT 8525</strain>
    </source>
</reference>
<dbReference type="AlphaFoldDB" id="A0A368YIR8"/>
<proteinExistence type="predicted"/>
<dbReference type="RefSeq" id="WP_114350912.1">
    <property type="nucleotide sequence ID" value="NZ_QPJL01000047.1"/>
</dbReference>
<evidence type="ECO:0000313" key="1">
    <source>
        <dbReference type="EMBL" id="RCW78074.1"/>
    </source>
</evidence>
<protein>
    <submittedName>
        <fullName evidence="1">Uncharacterized protein</fullName>
    </submittedName>
</protein>
<dbReference type="OrthoDB" id="7770859at2"/>
<accession>A0A368YIR8</accession>